<organism evidence="2 3">
    <name type="scientific">Lentithecium fluviatile CBS 122367</name>
    <dbReference type="NCBI Taxonomy" id="1168545"/>
    <lineage>
        <taxon>Eukaryota</taxon>
        <taxon>Fungi</taxon>
        <taxon>Dikarya</taxon>
        <taxon>Ascomycota</taxon>
        <taxon>Pezizomycotina</taxon>
        <taxon>Dothideomycetes</taxon>
        <taxon>Pleosporomycetidae</taxon>
        <taxon>Pleosporales</taxon>
        <taxon>Massarineae</taxon>
        <taxon>Lentitheciaceae</taxon>
        <taxon>Lentithecium</taxon>
    </lineage>
</organism>
<dbReference type="CDD" id="cd00920">
    <property type="entry name" value="Cupredoxin"/>
    <property type="match status" value="1"/>
</dbReference>
<keyword evidence="3" id="KW-1185">Reference proteome</keyword>
<dbReference type="PANTHER" id="PTHR34883">
    <property type="entry name" value="SERINE-RICH PROTEIN, PUTATIVE-RELATED-RELATED"/>
    <property type="match status" value="1"/>
</dbReference>
<dbReference type="AlphaFoldDB" id="A0A6G1J1T8"/>
<feature type="non-terminal residue" evidence="2">
    <location>
        <position position="205"/>
    </location>
</feature>
<protein>
    <recommendedName>
        <fullName evidence="4">Cupredoxin</fullName>
    </recommendedName>
</protein>
<evidence type="ECO:0008006" key="4">
    <source>
        <dbReference type="Google" id="ProtNLM"/>
    </source>
</evidence>
<dbReference type="InterPro" id="IPR052953">
    <property type="entry name" value="Ser-rich/MCO-related"/>
</dbReference>
<dbReference type="InterPro" id="IPR008972">
    <property type="entry name" value="Cupredoxin"/>
</dbReference>
<evidence type="ECO:0000313" key="2">
    <source>
        <dbReference type="EMBL" id="KAF2684487.1"/>
    </source>
</evidence>
<dbReference type="PANTHER" id="PTHR34883:SF8">
    <property type="entry name" value="EXTRACELLULAR SERINE-RICH PROTEIN (AFU_ORTHOLOGUE AFUA_6G00670)"/>
    <property type="match status" value="1"/>
</dbReference>
<feature type="region of interest" description="Disordered" evidence="1">
    <location>
        <begin position="1"/>
        <end position="26"/>
    </location>
</feature>
<evidence type="ECO:0000256" key="1">
    <source>
        <dbReference type="SAM" id="MobiDB-lite"/>
    </source>
</evidence>
<sequence length="205" mass="21866">MWVQAQSSTPAQTPAPLSTINKPTSTPADIATVTSAVVPPPGSSWSSTPTGVQTHTIQVGFADHKFKPDNVKASLGDVVEFQFYPSNHSVVRAEQNLPCIPIEMTGPNKTGFYSGFHYVETVTEHPPTWQLTINDTSPQFFYCSAPGSCTKYGMVGIINPNASTSIDRQRTIALASDYELSPGEPFPAEGIPSSTPSTPPSNPPS</sequence>
<gene>
    <name evidence="2" type="ORF">K458DRAFT_302886</name>
</gene>
<reference evidence="2" key="1">
    <citation type="journal article" date="2020" name="Stud. Mycol.">
        <title>101 Dothideomycetes genomes: a test case for predicting lifestyles and emergence of pathogens.</title>
        <authorList>
            <person name="Haridas S."/>
            <person name="Albert R."/>
            <person name="Binder M."/>
            <person name="Bloem J."/>
            <person name="Labutti K."/>
            <person name="Salamov A."/>
            <person name="Andreopoulos B."/>
            <person name="Baker S."/>
            <person name="Barry K."/>
            <person name="Bills G."/>
            <person name="Bluhm B."/>
            <person name="Cannon C."/>
            <person name="Castanera R."/>
            <person name="Culley D."/>
            <person name="Daum C."/>
            <person name="Ezra D."/>
            <person name="Gonzalez J."/>
            <person name="Henrissat B."/>
            <person name="Kuo A."/>
            <person name="Liang C."/>
            <person name="Lipzen A."/>
            <person name="Lutzoni F."/>
            <person name="Magnuson J."/>
            <person name="Mondo S."/>
            <person name="Nolan M."/>
            <person name="Ohm R."/>
            <person name="Pangilinan J."/>
            <person name="Park H.-J."/>
            <person name="Ramirez L."/>
            <person name="Alfaro M."/>
            <person name="Sun H."/>
            <person name="Tritt A."/>
            <person name="Yoshinaga Y."/>
            <person name="Zwiers L.-H."/>
            <person name="Turgeon B."/>
            <person name="Goodwin S."/>
            <person name="Spatafora J."/>
            <person name="Crous P."/>
            <person name="Grigoriev I."/>
        </authorList>
    </citation>
    <scope>NUCLEOTIDE SEQUENCE</scope>
    <source>
        <strain evidence="2">CBS 122367</strain>
    </source>
</reference>
<dbReference type="SUPFAM" id="SSF49503">
    <property type="entry name" value="Cupredoxins"/>
    <property type="match status" value="1"/>
</dbReference>
<dbReference type="OrthoDB" id="2331100at2759"/>
<accession>A0A6G1J1T8</accession>
<dbReference type="Gene3D" id="2.60.40.420">
    <property type="entry name" value="Cupredoxins - blue copper proteins"/>
    <property type="match status" value="1"/>
</dbReference>
<dbReference type="EMBL" id="MU005581">
    <property type="protein sequence ID" value="KAF2684487.1"/>
    <property type="molecule type" value="Genomic_DNA"/>
</dbReference>
<name>A0A6G1J1T8_9PLEO</name>
<dbReference type="Proteomes" id="UP000799291">
    <property type="component" value="Unassembled WGS sequence"/>
</dbReference>
<feature type="region of interest" description="Disordered" evidence="1">
    <location>
        <begin position="176"/>
        <end position="205"/>
    </location>
</feature>
<proteinExistence type="predicted"/>
<evidence type="ECO:0000313" key="3">
    <source>
        <dbReference type="Proteomes" id="UP000799291"/>
    </source>
</evidence>